<feature type="transmembrane region" description="Helical" evidence="9">
    <location>
        <begin position="434"/>
        <end position="449"/>
    </location>
</feature>
<dbReference type="Proteomes" id="UP001085076">
    <property type="component" value="Miscellaneous, Linkage group lg06"/>
</dbReference>
<dbReference type="AlphaFoldDB" id="A0A9D5CC44"/>
<dbReference type="Pfam" id="PF04506">
    <property type="entry name" value="Rft-1"/>
    <property type="match status" value="1"/>
</dbReference>
<feature type="transmembrane region" description="Helical" evidence="9">
    <location>
        <begin position="461"/>
        <end position="480"/>
    </location>
</feature>
<feature type="transmembrane region" description="Helical" evidence="9">
    <location>
        <begin position="135"/>
        <end position="155"/>
    </location>
</feature>
<comment type="pathway">
    <text evidence="2">Protein modification; protein glycosylation.</text>
</comment>
<feature type="transmembrane region" description="Helical" evidence="9">
    <location>
        <begin position="323"/>
        <end position="347"/>
    </location>
</feature>
<dbReference type="PANTHER" id="PTHR13117:SF5">
    <property type="entry name" value="PROTEIN RFT1 HOMOLOG"/>
    <property type="match status" value="1"/>
</dbReference>
<feature type="transmembrane region" description="Helical" evidence="9">
    <location>
        <begin position="102"/>
        <end position="123"/>
    </location>
</feature>
<evidence type="ECO:0000256" key="4">
    <source>
        <dbReference type="ARBA" id="ARBA00022692"/>
    </source>
</evidence>
<keyword evidence="6 9" id="KW-1133">Transmembrane helix</keyword>
<dbReference type="GO" id="GO:0006488">
    <property type="term" value="P:dolichol-linked oligosaccharide biosynthetic process"/>
    <property type="evidence" value="ECO:0007669"/>
    <property type="project" value="InterPro"/>
</dbReference>
<evidence type="ECO:0000256" key="1">
    <source>
        <dbReference type="ARBA" id="ARBA00004477"/>
    </source>
</evidence>
<feature type="transmembrane region" description="Helical" evidence="9">
    <location>
        <begin position="54"/>
        <end position="72"/>
    </location>
</feature>
<accession>A0A9D5CC44</accession>
<proteinExistence type="inferred from homology"/>
<evidence type="ECO:0000256" key="8">
    <source>
        <dbReference type="ARBA" id="ARBA00045912"/>
    </source>
</evidence>
<name>A0A9D5CC44_9LILI</name>
<keyword evidence="4 9" id="KW-0812">Transmembrane</keyword>
<feature type="transmembrane region" description="Helical" evidence="9">
    <location>
        <begin position="167"/>
        <end position="190"/>
    </location>
</feature>
<organism evidence="10 11">
    <name type="scientific">Dioscorea zingiberensis</name>
    <dbReference type="NCBI Taxonomy" id="325984"/>
    <lineage>
        <taxon>Eukaryota</taxon>
        <taxon>Viridiplantae</taxon>
        <taxon>Streptophyta</taxon>
        <taxon>Embryophyta</taxon>
        <taxon>Tracheophyta</taxon>
        <taxon>Spermatophyta</taxon>
        <taxon>Magnoliopsida</taxon>
        <taxon>Liliopsida</taxon>
        <taxon>Dioscoreales</taxon>
        <taxon>Dioscoreaceae</taxon>
        <taxon>Dioscorea</taxon>
    </lineage>
</organism>
<feature type="transmembrane region" description="Helical" evidence="9">
    <location>
        <begin position="486"/>
        <end position="509"/>
    </location>
</feature>
<evidence type="ECO:0000256" key="9">
    <source>
        <dbReference type="RuleBase" id="RU365067"/>
    </source>
</evidence>
<evidence type="ECO:0000256" key="2">
    <source>
        <dbReference type="ARBA" id="ARBA00004922"/>
    </source>
</evidence>
<comment type="similarity">
    <text evidence="3 9">Belongs to the RFT1 family.</text>
</comment>
<evidence type="ECO:0000256" key="3">
    <source>
        <dbReference type="ARBA" id="ARBA00010288"/>
    </source>
</evidence>
<keyword evidence="7 9" id="KW-0472">Membrane</keyword>
<evidence type="ECO:0000256" key="7">
    <source>
        <dbReference type="ARBA" id="ARBA00023136"/>
    </source>
</evidence>
<dbReference type="GO" id="GO:0034203">
    <property type="term" value="P:glycolipid translocation"/>
    <property type="evidence" value="ECO:0007669"/>
    <property type="project" value="TreeGrafter"/>
</dbReference>
<dbReference type="OrthoDB" id="773693at2759"/>
<feature type="transmembrane region" description="Helical" evidence="9">
    <location>
        <begin position="403"/>
        <end position="428"/>
    </location>
</feature>
<dbReference type="EMBL" id="JAGGNH010000006">
    <property type="protein sequence ID" value="KAJ0970194.1"/>
    <property type="molecule type" value="Genomic_DNA"/>
</dbReference>
<evidence type="ECO:0000313" key="11">
    <source>
        <dbReference type="Proteomes" id="UP001085076"/>
    </source>
</evidence>
<reference evidence="10" key="2">
    <citation type="journal article" date="2022" name="Hortic Res">
        <title>The genome of Dioscorea zingiberensis sheds light on the biosynthesis, origin and evolution of the medicinally important diosgenin saponins.</title>
        <authorList>
            <person name="Li Y."/>
            <person name="Tan C."/>
            <person name="Li Z."/>
            <person name="Guo J."/>
            <person name="Li S."/>
            <person name="Chen X."/>
            <person name="Wang C."/>
            <person name="Dai X."/>
            <person name="Yang H."/>
            <person name="Song W."/>
            <person name="Hou L."/>
            <person name="Xu J."/>
            <person name="Tong Z."/>
            <person name="Xu A."/>
            <person name="Yuan X."/>
            <person name="Wang W."/>
            <person name="Yang Q."/>
            <person name="Chen L."/>
            <person name="Sun Z."/>
            <person name="Wang K."/>
            <person name="Pan B."/>
            <person name="Chen J."/>
            <person name="Bao Y."/>
            <person name="Liu F."/>
            <person name="Qi X."/>
            <person name="Gang D.R."/>
            <person name="Wen J."/>
            <person name="Li J."/>
        </authorList>
    </citation>
    <scope>NUCLEOTIDE SEQUENCE</scope>
    <source>
        <strain evidence="10">Dzin_1.0</strain>
    </source>
</reference>
<dbReference type="PANTHER" id="PTHR13117">
    <property type="entry name" value="ENDOPLASMIC RETICULUM MULTISPAN TRANSMEMBRANE PROTEIN-RELATED"/>
    <property type="match status" value="1"/>
</dbReference>
<feature type="transmembrane region" description="Helical" evidence="9">
    <location>
        <begin position="367"/>
        <end position="391"/>
    </location>
</feature>
<reference evidence="10" key="1">
    <citation type="submission" date="2021-03" db="EMBL/GenBank/DDBJ databases">
        <authorList>
            <person name="Li Z."/>
            <person name="Yang C."/>
        </authorList>
    </citation>
    <scope>NUCLEOTIDE SEQUENCE</scope>
    <source>
        <strain evidence="10">Dzin_1.0</strain>
        <tissue evidence="10">Leaf</tissue>
    </source>
</reference>
<dbReference type="GO" id="GO:0005789">
    <property type="term" value="C:endoplasmic reticulum membrane"/>
    <property type="evidence" value="ECO:0007669"/>
    <property type="project" value="UniProtKB-SubCell"/>
</dbReference>
<comment type="caution">
    <text evidence="10">The sequence shown here is derived from an EMBL/GenBank/DDBJ whole genome shotgun (WGS) entry which is preliminary data.</text>
</comment>
<evidence type="ECO:0000256" key="5">
    <source>
        <dbReference type="ARBA" id="ARBA00022824"/>
    </source>
</evidence>
<feature type="transmembrane region" description="Helical" evidence="9">
    <location>
        <begin position="202"/>
        <end position="222"/>
    </location>
</feature>
<comment type="subcellular location">
    <subcellularLocation>
        <location evidence="1 9">Endoplasmic reticulum membrane</location>
        <topology evidence="1 9">Multi-pass membrane protein</topology>
    </subcellularLocation>
</comment>
<gene>
    <name evidence="10" type="ORF">J5N97_023071</name>
</gene>
<comment type="function">
    <text evidence="8 9">Intramembrane glycolipid transporter that operates in the biosynthetic pathway of dolichol-linked oligosaccharides, the glycan precursors employed in protein asparagine (N)-glycosylation. The sequential addition of sugars to dolichol pyrophosphate produces dolichol-linked oligosaccharides containing fourteen sugars, including two GlcNAcs, nine mannoses and three glucoses. Once assembled, the oligosaccharide is transferred from the lipid to nascent proteins by oligosaccharyltransferases. The assembly of dolichol-linked oligosaccharides begins on the cytosolic side of the endoplasmic reticulum membrane and finishes in its lumen. RFT1 could mediate the translocation of the cytosolically oriented intermediate DolPP-GlcNAc2Man5, produced by ALG11, into the ER lumen where dolichol-linked oligosaccharides assembly continues. However, the intramembrane lipid transporter activity could not be confirmed in vitro.</text>
</comment>
<dbReference type="InterPro" id="IPR007594">
    <property type="entry name" value="RFT1"/>
</dbReference>
<keyword evidence="5" id="KW-0256">Endoplasmic reticulum</keyword>
<keyword evidence="11" id="KW-1185">Reference proteome</keyword>
<protein>
    <recommendedName>
        <fullName evidence="9">Protein RFT1 homolog</fullName>
    </recommendedName>
</protein>
<evidence type="ECO:0000313" key="10">
    <source>
        <dbReference type="EMBL" id="KAJ0970194.1"/>
    </source>
</evidence>
<evidence type="ECO:0000256" key="6">
    <source>
        <dbReference type="ARBA" id="ARBA00022989"/>
    </source>
</evidence>
<sequence length="527" mass="59656">MAAGDDGSGTAVARGGEQNLARTFKYLMATQFLSRGIPFVFNSWIVRHLTQADYAIYAVQFHLLVTCILFLSREGFRRACLRMDIQCNGETLEENAAGLLRVAWMTFPIGIFITTVACFLVIWFQNLNFSDPYALAILIHGFACILELLAEPLYILSQNLLLLKLRLVVESAATILRCMTTYTFITRGAIMEKEIIFALSQVAYSACVFIGYWFYFLTFRIIKCSNLLPLRPWFRLDKDKQLWHMCIIFTAQSFRKLILQEGEKFVLVWLDTPYNQAVYGLVDKLGILVVRLVFLPFEESSFATFAKLASGKSTNKDMRLGNALVHALKLVLLIGLVVIAFGPSYSYTLIRLLYGKNWSDGEAPSALSYYCLYVITLAMNGISEAFLHAVANESQLKQSNNSLLIFSGIYIVMNVLLIRAAGAVGLIAANSLNMTLRIIYSAVFIRRYFQGSFSFQSCLPSGWTVLLLSAVITHISESIFLDRNNFWQTVLIHLRVGVVCFTISTYVIYRRENLFIKNIIQTREHAD</sequence>